<evidence type="ECO:0000259" key="3">
    <source>
        <dbReference type="Pfam" id="PF01551"/>
    </source>
</evidence>
<dbReference type="AlphaFoldDB" id="A0A1H1N104"/>
<keyword evidence="5" id="KW-1185">Reference proteome</keyword>
<dbReference type="InterPro" id="IPR011055">
    <property type="entry name" value="Dup_hybrid_motif"/>
</dbReference>
<dbReference type="InterPro" id="IPR050570">
    <property type="entry name" value="Cell_wall_metabolism_enzyme"/>
</dbReference>
<sequence length="289" mass="32430">MAQNKNEKKKFAKKLLHKYRMVVLNEDTFEERFSFRLTRLNVFVTVGLSAIFLVAITTVLIAFTPLREYIPGYSSAQLKEEAANLSYVSDSLQNVIRLNDQYLNSIKNALTGELDLDQLNRDSILSAPITDAEYEEINRIKADSLLREEVEQEDKYNILPTATDNINFSLFPPVKGTISDPYSIEDKHYAVDVVTSRNAPVKSVADGRVIFAEWTAETGYVIIIKHSYGLISAYKHNASLSKAQGEMVRAGEVVATAGNTGELTTGPHVHFELWNEGNPVDPSEYIDFN</sequence>
<feature type="transmembrane region" description="Helical" evidence="2">
    <location>
        <begin position="42"/>
        <end position="63"/>
    </location>
</feature>
<dbReference type="Pfam" id="PF01551">
    <property type="entry name" value="Peptidase_M23"/>
    <property type="match status" value="1"/>
</dbReference>
<keyword evidence="2" id="KW-0812">Transmembrane</keyword>
<accession>A0A1H1N104</accession>
<protein>
    <submittedName>
        <fullName evidence="4">Peptidase family M23</fullName>
    </submittedName>
</protein>
<dbReference type="PANTHER" id="PTHR21666:SF289">
    <property type="entry name" value="L-ALA--D-GLU ENDOPEPTIDASE"/>
    <property type="match status" value="1"/>
</dbReference>
<gene>
    <name evidence="4" type="ORF">SAMN04488552_1532</name>
</gene>
<keyword evidence="2" id="KW-1133">Transmembrane helix</keyword>
<dbReference type="Proteomes" id="UP000198858">
    <property type="component" value="Chromosome I"/>
</dbReference>
<dbReference type="Gene3D" id="2.70.70.10">
    <property type="entry name" value="Glucose Permease (Domain IIA)"/>
    <property type="match status" value="1"/>
</dbReference>
<keyword evidence="2" id="KW-0472">Membrane</keyword>
<name>A0A1H1N104_9FLAO</name>
<dbReference type="CDD" id="cd12797">
    <property type="entry name" value="M23_peptidase"/>
    <property type="match status" value="1"/>
</dbReference>
<reference evidence="4 5" key="1">
    <citation type="submission" date="2016-10" db="EMBL/GenBank/DDBJ databases">
        <authorList>
            <person name="Varghese N."/>
            <person name="Submissions S."/>
        </authorList>
    </citation>
    <scope>NUCLEOTIDE SEQUENCE [LARGE SCALE GENOMIC DNA]</scope>
    <source>
        <strain evidence="4 5">Mar_2010_102</strain>
    </source>
</reference>
<evidence type="ECO:0000256" key="2">
    <source>
        <dbReference type="SAM" id="Phobius"/>
    </source>
</evidence>
<dbReference type="SUPFAM" id="SSF51261">
    <property type="entry name" value="Duplicated hybrid motif"/>
    <property type="match status" value="1"/>
</dbReference>
<evidence type="ECO:0000256" key="1">
    <source>
        <dbReference type="ARBA" id="ARBA00022729"/>
    </source>
</evidence>
<proteinExistence type="predicted"/>
<dbReference type="GO" id="GO:0004222">
    <property type="term" value="F:metalloendopeptidase activity"/>
    <property type="evidence" value="ECO:0007669"/>
    <property type="project" value="TreeGrafter"/>
</dbReference>
<dbReference type="RefSeq" id="WP_026932891.1">
    <property type="nucleotide sequence ID" value="NZ_LT629745.1"/>
</dbReference>
<dbReference type="InterPro" id="IPR016047">
    <property type="entry name" value="M23ase_b-sheet_dom"/>
</dbReference>
<evidence type="ECO:0000313" key="5">
    <source>
        <dbReference type="Proteomes" id="UP000198858"/>
    </source>
</evidence>
<organism evidence="4 5">
    <name type="scientific">Christiangramia echinicola</name>
    <dbReference type="NCBI Taxonomy" id="279359"/>
    <lineage>
        <taxon>Bacteria</taxon>
        <taxon>Pseudomonadati</taxon>
        <taxon>Bacteroidota</taxon>
        <taxon>Flavobacteriia</taxon>
        <taxon>Flavobacteriales</taxon>
        <taxon>Flavobacteriaceae</taxon>
        <taxon>Christiangramia</taxon>
    </lineage>
</organism>
<dbReference type="EMBL" id="LT629745">
    <property type="protein sequence ID" value="SDR92538.1"/>
    <property type="molecule type" value="Genomic_DNA"/>
</dbReference>
<evidence type="ECO:0000313" key="4">
    <source>
        <dbReference type="EMBL" id="SDR92538.1"/>
    </source>
</evidence>
<dbReference type="PANTHER" id="PTHR21666">
    <property type="entry name" value="PEPTIDASE-RELATED"/>
    <property type="match status" value="1"/>
</dbReference>
<dbReference type="STRING" id="1250231.SAMN04488552_1532"/>
<keyword evidence="1" id="KW-0732">Signal</keyword>
<feature type="domain" description="M23ase beta-sheet core" evidence="3">
    <location>
        <begin position="187"/>
        <end position="282"/>
    </location>
</feature>